<keyword evidence="2" id="KW-1185">Reference proteome</keyword>
<protein>
    <submittedName>
        <fullName evidence="1">Uncharacterized protein</fullName>
    </submittedName>
</protein>
<evidence type="ECO:0000313" key="2">
    <source>
        <dbReference type="Proteomes" id="UP000617743"/>
    </source>
</evidence>
<organism evidence="1 2">
    <name type="scientific">Streptomyces lomondensis</name>
    <dbReference type="NCBI Taxonomy" id="68229"/>
    <lineage>
        <taxon>Bacteria</taxon>
        <taxon>Bacillati</taxon>
        <taxon>Actinomycetota</taxon>
        <taxon>Actinomycetes</taxon>
        <taxon>Kitasatosporales</taxon>
        <taxon>Streptomycetaceae</taxon>
        <taxon>Streptomyces</taxon>
    </lineage>
</organism>
<evidence type="ECO:0000313" key="1">
    <source>
        <dbReference type="EMBL" id="GGW97196.1"/>
    </source>
</evidence>
<dbReference type="Proteomes" id="UP000617743">
    <property type="component" value="Unassembled WGS sequence"/>
</dbReference>
<reference evidence="2" key="1">
    <citation type="journal article" date="2019" name="Int. J. Syst. Evol. Microbiol.">
        <title>The Global Catalogue of Microorganisms (GCM) 10K type strain sequencing project: providing services to taxonomists for standard genome sequencing and annotation.</title>
        <authorList>
            <consortium name="The Broad Institute Genomics Platform"/>
            <consortium name="The Broad Institute Genome Sequencing Center for Infectious Disease"/>
            <person name="Wu L."/>
            <person name="Ma J."/>
        </authorList>
    </citation>
    <scope>NUCLEOTIDE SEQUENCE [LARGE SCALE GENOMIC DNA]</scope>
    <source>
        <strain evidence="2">JCM 4866</strain>
    </source>
</reference>
<dbReference type="EMBL" id="BMWC01000003">
    <property type="protein sequence ID" value="GGW97196.1"/>
    <property type="molecule type" value="Genomic_DNA"/>
</dbReference>
<comment type="caution">
    <text evidence="1">The sequence shown here is derived from an EMBL/GenBank/DDBJ whole genome shotgun (WGS) entry which is preliminary data.</text>
</comment>
<gene>
    <name evidence="1" type="ORF">GCM10010383_28810</name>
</gene>
<sequence>MTERIGSWAEGRARAAGIVERLNVQRPLALAAAANPMLAIEHLGYAFEAEARHVIADRLRLAPTTADGSPGVAMR</sequence>
<proteinExistence type="predicted"/>
<name>A0ABQ2X3C7_9ACTN</name>
<accession>A0ABQ2X3C7</accession>